<gene>
    <name evidence="2" type="ordered locus">Hbal_2654</name>
</gene>
<keyword evidence="1" id="KW-0472">Membrane</keyword>
<keyword evidence="1" id="KW-0812">Transmembrane</keyword>
<name>C6XPR4_HIRBI</name>
<protein>
    <submittedName>
        <fullName evidence="2">Uncharacterized protein</fullName>
    </submittedName>
</protein>
<evidence type="ECO:0000313" key="3">
    <source>
        <dbReference type="Proteomes" id="UP000002745"/>
    </source>
</evidence>
<evidence type="ECO:0000313" key="2">
    <source>
        <dbReference type="EMBL" id="ACT60329.1"/>
    </source>
</evidence>
<proteinExistence type="predicted"/>
<keyword evidence="3" id="KW-1185">Reference proteome</keyword>
<feature type="transmembrane region" description="Helical" evidence="1">
    <location>
        <begin position="16"/>
        <end position="38"/>
    </location>
</feature>
<dbReference type="HOGENOM" id="CLU_200178_3_0_5"/>
<organism evidence="2 3">
    <name type="scientific">Hirschia baltica (strain ATCC 49814 / DSM 5838 / IFAM 1418)</name>
    <dbReference type="NCBI Taxonomy" id="582402"/>
    <lineage>
        <taxon>Bacteria</taxon>
        <taxon>Pseudomonadati</taxon>
        <taxon>Pseudomonadota</taxon>
        <taxon>Alphaproteobacteria</taxon>
        <taxon>Hyphomonadales</taxon>
        <taxon>Hyphomonadaceae</taxon>
        <taxon>Hirschia</taxon>
    </lineage>
</organism>
<feature type="transmembrane region" description="Helical" evidence="1">
    <location>
        <begin position="44"/>
        <end position="62"/>
    </location>
</feature>
<keyword evidence="1" id="KW-1133">Transmembrane helix</keyword>
<accession>C6XPR4</accession>
<dbReference type="AlphaFoldDB" id="C6XPR4"/>
<sequence>MKTRQEKPSALRRLRGIFGIPFALFVLSFVGLISALMIDGWLDILASLAVGSSLAAILWARFG</sequence>
<evidence type="ECO:0000256" key="1">
    <source>
        <dbReference type="SAM" id="Phobius"/>
    </source>
</evidence>
<dbReference type="EMBL" id="CP001678">
    <property type="protein sequence ID" value="ACT60329.1"/>
    <property type="molecule type" value="Genomic_DNA"/>
</dbReference>
<dbReference type="KEGG" id="hba:Hbal_2654"/>
<dbReference type="Proteomes" id="UP000002745">
    <property type="component" value="Chromosome"/>
</dbReference>
<reference evidence="3" key="1">
    <citation type="journal article" date="2011" name="J. Bacteriol.">
        <title>Genome sequences of eight morphologically diverse alphaproteobacteria.</title>
        <authorList>
            <consortium name="US DOE Joint Genome Institute"/>
            <person name="Brown P.J."/>
            <person name="Kysela D.T."/>
            <person name="Buechlein A."/>
            <person name="Hemmerich C."/>
            <person name="Brun Y.V."/>
        </authorList>
    </citation>
    <scope>NUCLEOTIDE SEQUENCE [LARGE SCALE GENOMIC DNA]</scope>
    <source>
        <strain evidence="3">ATCC 49814 / DSM 5838 / IFAM 1418</strain>
    </source>
</reference>